<dbReference type="Proteomes" id="UP000078512">
    <property type="component" value="Unassembled WGS sequence"/>
</dbReference>
<name>A0A197JN68_9FUNG</name>
<dbReference type="OrthoDB" id="2333012at2759"/>
<feature type="region of interest" description="Disordered" evidence="1">
    <location>
        <begin position="126"/>
        <end position="159"/>
    </location>
</feature>
<proteinExistence type="predicted"/>
<evidence type="ECO:0000313" key="3">
    <source>
        <dbReference type="Proteomes" id="UP000078512"/>
    </source>
</evidence>
<organism evidence="2 3">
    <name type="scientific">Linnemannia elongata AG-77</name>
    <dbReference type="NCBI Taxonomy" id="1314771"/>
    <lineage>
        <taxon>Eukaryota</taxon>
        <taxon>Fungi</taxon>
        <taxon>Fungi incertae sedis</taxon>
        <taxon>Mucoromycota</taxon>
        <taxon>Mortierellomycotina</taxon>
        <taxon>Mortierellomycetes</taxon>
        <taxon>Mortierellales</taxon>
        <taxon>Mortierellaceae</taxon>
        <taxon>Linnemannia</taxon>
    </lineage>
</organism>
<gene>
    <name evidence="2" type="ORF">K457DRAFT_751686</name>
</gene>
<dbReference type="EMBL" id="KV442074">
    <property type="protein sequence ID" value="OAQ25804.1"/>
    <property type="molecule type" value="Genomic_DNA"/>
</dbReference>
<evidence type="ECO:0000256" key="1">
    <source>
        <dbReference type="SAM" id="MobiDB-lite"/>
    </source>
</evidence>
<feature type="compositionally biased region" description="Basic and acidic residues" evidence="1">
    <location>
        <begin position="194"/>
        <end position="234"/>
    </location>
</feature>
<feature type="region of interest" description="Disordered" evidence="1">
    <location>
        <begin position="194"/>
        <end position="240"/>
    </location>
</feature>
<evidence type="ECO:0000313" key="2">
    <source>
        <dbReference type="EMBL" id="OAQ25804.1"/>
    </source>
</evidence>
<accession>A0A197JN68</accession>
<protein>
    <submittedName>
        <fullName evidence="2">Uncharacterized protein</fullName>
    </submittedName>
</protein>
<dbReference type="AlphaFoldDB" id="A0A197JN68"/>
<keyword evidence="3" id="KW-1185">Reference proteome</keyword>
<sequence>MAHADSGDADTHYQAFRVPSEKEPIFFPAYQHPITKDLYVIWSDITICFPEATRIQFRNVYVPMLRDSRLYRVKPFGIKYHPGVVLDIIFGRKPASRKNRNSSEHQSVSSSIDHPAVAAVTVGEVPGHGADHFARDENSKNDVGDHTEGEGEAEAQTTKYQEHSAVGLNPMLQESTDQAVLFSVPILSSASDREVLAEGEEAPKQEDDSGTKKQKEKQEREREQKKEHQQKETPVDNTRPKLPFTIEDLIRHRVKNIMEARYSWAQCSGHSRFFVLLPVLGSNSRTSGAASTSSTAPTPTSIATGSVPGIHYKTKFQLYFLCDCGDIPEAKDKANPH</sequence>
<reference evidence="2 3" key="1">
    <citation type="submission" date="2016-05" db="EMBL/GenBank/DDBJ databases">
        <title>Genome sequencing reveals origins of a unique bacterial endosymbiosis in the earliest lineages of terrestrial Fungi.</title>
        <authorList>
            <consortium name="DOE Joint Genome Institute"/>
            <person name="Uehling J."/>
            <person name="Gryganskyi A."/>
            <person name="Hameed K."/>
            <person name="Tschaplinski T."/>
            <person name="Misztal P."/>
            <person name="Wu S."/>
            <person name="Desiro A."/>
            <person name="Vande Pol N."/>
            <person name="Du Z.-Y."/>
            <person name="Zienkiewicz A."/>
            <person name="Zienkiewicz K."/>
            <person name="Morin E."/>
            <person name="Tisserant E."/>
            <person name="Splivallo R."/>
            <person name="Hainaut M."/>
            <person name="Henrissat B."/>
            <person name="Ohm R."/>
            <person name="Kuo A."/>
            <person name="Yan J."/>
            <person name="Lipzen A."/>
            <person name="Nolan M."/>
            <person name="Labutti K."/>
            <person name="Barry K."/>
            <person name="Goldstein A."/>
            <person name="Labbe J."/>
            <person name="Schadt C."/>
            <person name="Tuskan G."/>
            <person name="Grigoriev I."/>
            <person name="Martin F."/>
            <person name="Vilgalys R."/>
            <person name="Bonito G."/>
        </authorList>
    </citation>
    <scope>NUCLEOTIDE SEQUENCE [LARGE SCALE GENOMIC DNA]</scope>
    <source>
        <strain evidence="2 3">AG-77</strain>
    </source>
</reference>
<feature type="compositionally biased region" description="Basic and acidic residues" evidence="1">
    <location>
        <begin position="129"/>
        <end position="149"/>
    </location>
</feature>